<dbReference type="PANTHER" id="PTHR21632:SF4">
    <property type="entry name" value="REGULATORY PROTEIN ZESTE"/>
    <property type="match status" value="1"/>
</dbReference>
<name>A0AAN7PC15_9COLE</name>
<evidence type="ECO:0000256" key="3">
    <source>
        <dbReference type="ARBA" id="ARBA00016807"/>
    </source>
</evidence>
<comment type="subunit">
    <text evidence="2">Self-associates forming complexes of several hundred monomers.</text>
</comment>
<accession>A0AAN7PC15</accession>
<dbReference type="PANTHER" id="PTHR21632">
    <property type="entry name" value="REGULATORY PROTEIN ZESTE"/>
    <property type="match status" value="1"/>
</dbReference>
<evidence type="ECO:0000256" key="5">
    <source>
        <dbReference type="ARBA" id="ARBA00023015"/>
    </source>
</evidence>
<evidence type="ECO:0000256" key="7">
    <source>
        <dbReference type="ARBA" id="ARBA00025466"/>
    </source>
</evidence>
<dbReference type="Proteomes" id="UP001353858">
    <property type="component" value="Unassembled WGS sequence"/>
</dbReference>
<feature type="domain" description="Myb/SANT-like DNA-binding" evidence="8">
    <location>
        <begin position="6"/>
        <end position="79"/>
    </location>
</feature>
<dbReference type="Pfam" id="PF13873">
    <property type="entry name" value="Myb_DNA-bind_5"/>
    <property type="match status" value="1"/>
</dbReference>
<comment type="caution">
    <text evidence="9">The sequence shown here is derived from an EMBL/GenBank/DDBJ whole genome shotgun (WGS) entry which is preliminary data.</text>
</comment>
<dbReference type="InterPro" id="IPR028002">
    <property type="entry name" value="Myb_DNA-bind_5"/>
</dbReference>
<keyword evidence="10" id="KW-1185">Reference proteome</keyword>
<comment type="similarity">
    <text evidence="1">Belongs to the MSANTD3 family.</text>
</comment>
<evidence type="ECO:0000259" key="8">
    <source>
        <dbReference type="Pfam" id="PF13873"/>
    </source>
</evidence>
<evidence type="ECO:0000313" key="10">
    <source>
        <dbReference type="Proteomes" id="UP001353858"/>
    </source>
</evidence>
<evidence type="ECO:0000256" key="2">
    <source>
        <dbReference type="ARBA" id="ARBA00011764"/>
    </source>
</evidence>
<evidence type="ECO:0000256" key="1">
    <source>
        <dbReference type="ARBA" id="ARBA00007954"/>
    </source>
</evidence>
<proteinExistence type="inferred from homology"/>
<evidence type="ECO:0000313" key="9">
    <source>
        <dbReference type="EMBL" id="KAK4882207.1"/>
    </source>
</evidence>
<gene>
    <name evidence="9" type="ORF">RN001_005526</name>
</gene>
<evidence type="ECO:0000256" key="6">
    <source>
        <dbReference type="ARBA" id="ARBA00023163"/>
    </source>
</evidence>
<dbReference type="AlphaFoldDB" id="A0AAN7PC15"/>
<sequence length="94" mass="11356">MSEKRKVFTPDEKLSLQELVLKYKHILENKKSGFVSVLKKKQTWETLALEFNSLPHVTQRDQISLKKCWENIKSFKKSNCYRQNGKNENWRWKL</sequence>
<reference evidence="10" key="1">
    <citation type="submission" date="2023-01" db="EMBL/GenBank/DDBJ databases">
        <title>Key to firefly adult light organ development and bioluminescence: homeobox transcription factors regulate luciferase expression and transportation to peroxisome.</title>
        <authorList>
            <person name="Fu X."/>
        </authorList>
    </citation>
    <scope>NUCLEOTIDE SEQUENCE [LARGE SCALE GENOMIC DNA]</scope>
</reference>
<keyword evidence="6" id="KW-0804">Transcription</keyword>
<comment type="function">
    <text evidence="7">Involved in transvection phenomena (= synapsis-dependent gene expression), where the synaptic pairing of chromosomes carrying genes with which zeste interacts influences the expression of these genes. Zeste binds to DNA and stimulates transcription from a nearby promoter.</text>
</comment>
<dbReference type="EMBL" id="JARPUR010000002">
    <property type="protein sequence ID" value="KAK4882207.1"/>
    <property type="molecule type" value="Genomic_DNA"/>
</dbReference>
<protein>
    <recommendedName>
        <fullName evidence="4">Myb/SANT-like DNA-binding domain-containing protein 3</fullName>
    </recommendedName>
    <alternativeName>
        <fullName evidence="3">Regulatory protein zeste</fullName>
    </alternativeName>
</protein>
<organism evidence="9 10">
    <name type="scientific">Aquatica leii</name>
    <dbReference type="NCBI Taxonomy" id="1421715"/>
    <lineage>
        <taxon>Eukaryota</taxon>
        <taxon>Metazoa</taxon>
        <taxon>Ecdysozoa</taxon>
        <taxon>Arthropoda</taxon>
        <taxon>Hexapoda</taxon>
        <taxon>Insecta</taxon>
        <taxon>Pterygota</taxon>
        <taxon>Neoptera</taxon>
        <taxon>Endopterygota</taxon>
        <taxon>Coleoptera</taxon>
        <taxon>Polyphaga</taxon>
        <taxon>Elateriformia</taxon>
        <taxon>Elateroidea</taxon>
        <taxon>Lampyridae</taxon>
        <taxon>Luciolinae</taxon>
        <taxon>Aquatica</taxon>
    </lineage>
</organism>
<evidence type="ECO:0000256" key="4">
    <source>
        <dbReference type="ARBA" id="ARBA00021372"/>
    </source>
</evidence>
<keyword evidence="5" id="KW-0805">Transcription regulation</keyword>